<dbReference type="CDD" id="cd00291">
    <property type="entry name" value="SirA_YedF_YeeD"/>
    <property type="match status" value="1"/>
</dbReference>
<proteinExistence type="predicted"/>
<dbReference type="STRING" id="1654360.EA58_12825"/>
<accession>A0A066RV30</accession>
<dbReference type="Pfam" id="PF01206">
    <property type="entry name" value="TusA"/>
    <property type="match status" value="1"/>
</dbReference>
<feature type="domain" description="UPF0033" evidence="1">
    <location>
        <begin position="5"/>
        <end position="73"/>
    </location>
</feature>
<dbReference type="RefSeq" id="WP_036753122.1">
    <property type="nucleotide sequence ID" value="NZ_JAGSGC010000002.1"/>
</dbReference>
<evidence type="ECO:0000259" key="1">
    <source>
        <dbReference type="Pfam" id="PF01206"/>
    </source>
</evidence>
<dbReference type="EMBL" id="JMIB01000024">
    <property type="protein sequence ID" value="KDM91223.1"/>
    <property type="molecule type" value="Genomic_DNA"/>
</dbReference>
<keyword evidence="3" id="KW-1185">Reference proteome</keyword>
<organism evidence="2 3">
    <name type="scientific">Photobacterium galatheae</name>
    <dbReference type="NCBI Taxonomy" id="1654360"/>
    <lineage>
        <taxon>Bacteria</taxon>
        <taxon>Pseudomonadati</taxon>
        <taxon>Pseudomonadota</taxon>
        <taxon>Gammaproteobacteria</taxon>
        <taxon>Vibrionales</taxon>
        <taxon>Vibrionaceae</taxon>
        <taxon>Photobacterium</taxon>
    </lineage>
</organism>
<protein>
    <submittedName>
        <fullName evidence="2">SirA-like family protein</fullName>
    </submittedName>
</protein>
<dbReference type="InterPro" id="IPR036868">
    <property type="entry name" value="TusA-like_sf"/>
</dbReference>
<comment type="caution">
    <text evidence="2">The sequence shown here is derived from an EMBL/GenBank/DDBJ whole genome shotgun (WGS) entry which is preliminary data.</text>
</comment>
<name>A0A066RV30_9GAMM</name>
<reference evidence="2 3" key="1">
    <citation type="submission" date="2014-04" db="EMBL/GenBank/DDBJ databases">
        <title>Draft genome sequence of Photobacterium halotolerans S2753: a solonamide, ngercheumicin and holomycin producer.</title>
        <authorList>
            <person name="Machado H.R."/>
            <person name="Gram L."/>
        </authorList>
    </citation>
    <scope>NUCLEOTIDE SEQUENCE [LARGE SCALE GENOMIC DNA]</scope>
    <source>
        <strain evidence="2 3">S2753</strain>
    </source>
</reference>
<dbReference type="Proteomes" id="UP000027192">
    <property type="component" value="Unassembled WGS sequence"/>
</dbReference>
<evidence type="ECO:0000313" key="3">
    <source>
        <dbReference type="Proteomes" id="UP000027192"/>
    </source>
</evidence>
<dbReference type="SUPFAM" id="SSF64307">
    <property type="entry name" value="SirA-like"/>
    <property type="match status" value="1"/>
</dbReference>
<dbReference type="Gene3D" id="3.30.110.40">
    <property type="entry name" value="TusA-like domain"/>
    <property type="match status" value="1"/>
</dbReference>
<evidence type="ECO:0000313" key="2">
    <source>
        <dbReference type="EMBL" id="KDM91223.1"/>
    </source>
</evidence>
<dbReference type="InterPro" id="IPR001455">
    <property type="entry name" value="TusA-like"/>
</dbReference>
<dbReference type="AlphaFoldDB" id="A0A066RV30"/>
<gene>
    <name evidence="2" type="ORF">EA58_12825</name>
</gene>
<dbReference type="OrthoDB" id="6215889at2"/>
<sequence length="75" mass="8347">MEIPKLDLTDARCPLALLIAKRACHGLGVGHTLDIHVCDTGARQDIPRYLLQQGFDVRVQSDEPQLLVITVTKRL</sequence>